<comment type="caution">
    <text evidence="1">The sequence shown here is derived from an EMBL/GenBank/DDBJ whole genome shotgun (WGS) entry which is preliminary data.</text>
</comment>
<evidence type="ECO:0000313" key="1">
    <source>
        <dbReference type="EMBL" id="MBD1362992.1"/>
    </source>
</evidence>
<sequence>MEIIHTRGSFWKDNNYAYIRVVGISEAELLQLAENLKRSDIIEWLMWNDRNGIYSDEDSKREFGAVMTREEGVEIMLRQAAENRVNQLTIIR</sequence>
<reference evidence="1 2" key="1">
    <citation type="submission" date="2020-09" db="EMBL/GenBank/DDBJ databases">
        <title>Novel species of Mucilaginibacter isolated from a glacier on the Tibetan Plateau.</title>
        <authorList>
            <person name="Liu Q."/>
            <person name="Xin Y.-H."/>
        </authorList>
    </citation>
    <scope>NUCLEOTIDE SEQUENCE [LARGE SCALE GENOMIC DNA]</scope>
    <source>
        <strain evidence="1 2">ZT4R22</strain>
    </source>
</reference>
<accession>A0ABR7WNC2</accession>
<protein>
    <submittedName>
        <fullName evidence="1">Uncharacterized protein</fullName>
    </submittedName>
</protein>
<organism evidence="1 2">
    <name type="scientific">Mucilaginibacter pankratovii</name>
    <dbReference type="NCBI Taxonomy" id="2772110"/>
    <lineage>
        <taxon>Bacteria</taxon>
        <taxon>Pseudomonadati</taxon>
        <taxon>Bacteroidota</taxon>
        <taxon>Sphingobacteriia</taxon>
        <taxon>Sphingobacteriales</taxon>
        <taxon>Sphingobacteriaceae</taxon>
        <taxon>Mucilaginibacter</taxon>
    </lineage>
</organism>
<dbReference type="Proteomes" id="UP000606600">
    <property type="component" value="Unassembled WGS sequence"/>
</dbReference>
<proteinExistence type="predicted"/>
<evidence type="ECO:0000313" key="2">
    <source>
        <dbReference type="Proteomes" id="UP000606600"/>
    </source>
</evidence>
<keyword evidence="2" id="KW-1185">Reference proteome</keyword>
<dbReference type="RefSeq" id="WP_191187667.1">
    <property type="nucleotide sequence ID" value="NZ_JACWMY010000002.1"/>
</dbReference>
<name>A0ABR7WNC2_9SPHI</name>
<dbReference type="EMBL" id="JACWMY010000002">
    <property type="protein sequence ID" value="MBD1362992.1"/>
    <property type="molecule type" value="Genomic_DNA"/>
</dbReference>
<gene>
    <name evidence="1" type="ORF">IDJ77_04140</name>
</gene>